<feature type="transmembrane region" description="Helical" evidence="3">
    <location>
        <begin position="12"/>
        <end position="36"/>
    </location>
</feature>
<dbReference type="Proteomes" id="UP000243297">
    <property type="component" value="Unassembled WGS sequence"/>
</dbReference>
<keyword evidence="2" id="KW-0378">Hydrolase</keyword>
<protein>
    <submittedName>
        <fullName evidence="5">Peptidoglycan/xylan/chitin deacetylase, PgdA/CDA1 family</fullName>
    </submittedName>
</protein>
<dbReference type="Gene3D" id="3.20.20.370">
    <property type="entry name" value="Glycoside hydrolase/deacetylase"/>
    <property type="match status" value="1"/>
</dbReference>
<dbReference type="PANTHER" id="PTHR10587">
    <property type="entry name" value="GLYCOSYL TRANSFERASE-RELATED"/>
    <property type="match status" value="1"/>
</dbReference>
<sequence>MVSNSTVRNKKIAIVFVLIAIICGISLSIVLINSYIPEPLKQVSEHSEKVKLLKKIGNDFSVVVYYPQLDNNLNEISTSKANEIYNSIISNKEQYLEDSKSVMILVDYNIEDLSDSIAQLQFTIRVMKNDTESQFIESTMIDKATGSVVDTTQVFDDVALRLMKQNLRNMVKADENLKELGFSKEFLEITAADTSIFSNFTIEGKDLVFHIDAFEGYPILFRQNGEEIANHINLNLGMTQTIDDPVIYIPTRYIDPNRPMVALTFDDGPHVEYTPEILEVLRQYDSAATFFILGNRIGKNSRYTVINTIESGSEVGSHSWSHPNLVKTKDKDLDTQFYGTSTKVYEDVSEWCYQIKLFRPPYGAVNNRVSEKSPYPFIMWSMDTLDWKTRDVQSTIDTIMNDVKDGDIILMHDIHFESKEAAKQVIPMLIEKGYQLVTVSEMMAAKGIQMENGVKYSRAR</sequence>
<gene>
    <name evidence="5" type="ORF">SAMN02745191_0162</name>
</gene>
<keyword evidence="3" id="KW-1133">Transmembrane helix</keyword>
<dbReference type="OrthoDB" id="9812065at2"/>
<organism evidence="5 6">
    <name type="scientific">Anaerorhabdus furcosa</name>
    <dbReference type="NCBI Taxonomy" id="118967"/>
    <lineage>
        <taxon>Bacteria</taxon>
        <taxon>Bacillati</taxon>
        <taxon>Bacillota</taxon>
        <taxon>Erysipelotrichia</taxon>
        <taxon>Erysipelotrichales</taxon>
        <taxon>Erysipelotrichaceae</taxon>
        <taxon>Anaerorhabdus</taxon>
    </lineage>
</organism>
<evidence type="ECO:0000256" key="1">
    <source>
        <dbReference type="ARBA" id="ARBA00022723"/>
    </source>
</evidence>
<name>A0A1T4JXR6_9FIRM</name>
<dbReference type="PANTHER" id="PTHR10587:SF133">
    <property type="entry name" value="CHITIN DEACETYLASE 1-RELATED"/>
    <property type="match status" value="1"/>
</dbReference>
<dbReference type="CDD" id="cd10954">
    <property type="entry name" value="CE4_CtAXE_like"/>
    <property type="match status" value="1"/>
</dbReference>
<dbReference type="InterPro" id="IPR011330">
    <property type="entry name" value="Glyco_hydro/deAcase_b/a-brl"/>
</dbReference>
<keyword evidence="1" id="KW-0479">Metal-binding</keyword>
<dbReference type="Pfam" id="PF01522">
    <property type="entry name" value="Polysacc_deac_1"/>
    <property type="match status" value="1"/>
</dbReference>
<evidence type="ECO:0000256" key="3">
    <source>
        <dbReference type="SAM" id="Phobius"/>
    </source>
</evidence>
<proteinExistence type="predicted"/>
<evidence type="ECO:0000313" key="6">
    <source>
        <dbReference type="Proteomes" id="UP000243297"/>
    </source>
</evidence>
<dbReference type="STRING" id="118967.SAMN02745191_0162"/>
<accession>A0A1T4JXR6</accession>
<dbReference type="InterPro" id="IPR002509">
    <property type="entry name" value="NODB_dom"/>
</dbReference>
<dbReference type="SUPFAM" id="SSF88713">
    <property type="entry name" value="Glycoside hydrolase/deacetylase"/>
    <property type="match status" value="1"/>
</dbReference>
<dbReference type="InterPro" id="IPR050248">
    <property type="entry name" value="Polysacc_deacetylase_ArnD"/>
</dbReference>
<dbReference type="GO" id="GO:0046872">
    <property type="term" value="F:metal ion binding"/>
    <property type="evidence" value="ECO:0007669"/>
    <property type="project" value="UniProtKB-KW"/>
</dbReference>
<feature type="domain" description="NodB homology" evidence="4">
    <location>
        <begin position="259"/>
        <end position="437"/>
    </location>
</feature>
<evidence type="ECO:0000256" key="2">
    <source>
        <dbReference type="ARBA" id="ARBA00022801"/>
    </source>
</evidence>
<dbReference type="GO" id="GO:0016020">
    <property type="term" value="C:membrane"/>
    <property type="evidence" value="ECO:0007669"/>
    <property type="project" value="TreeGrafter"/>
</dbReference>
<dbReference type="GO" id="GO:0016810">
    <property type="term" value="F:hydrolase activity, acting on carbon-nitrogen (but not peptide) bonds"/>
    <property type="evidence" value="ECO:0007669"/>
    <property type="project" value="InterPro"/>
</dbReference>
<evidence type="ECO:0000259" key="4">
    <source>
        <dbReference type="PROSITE" id="PS51677"/>
    </source>
</evidence>
<dbReference type="EMBL" id="FUWY01000001">
    <property type="protein sequence ID" value="SJZ34990.1"/>
    <property type="molecule type" value="Genomic_DNA"/>
</dbReference>
<dbReference type="AlphaFoldDB" id="A0A1T4JXR6"/>
<dbReference type="GO" id="GO:0005975">
    <property type="term" value="P:carbohydrate metabolic process"/>
    <property type="evidence" value="ECO:0007669"/>
    <property type="project" value="InterPro"/>
</dbReference>
<keyword evidence="3" id="KW-0812">Transmembrane</keyword>
<evidence type="ECO:0000313" key="5">
    <source>
        <dbReference type="EMBL" id="SJZ34990.1"/>
    </source>
</evidence>
<keyword evidence="3" id="KW-0472">Membrane</keyword>
<keyword evidence="6" id="KW-1185">Reference proteome</keyword>
<dbReference type="RefSeq" id="WP_078710627.1">
    <property type="nucleotide sequence ID" value="NZ_FUWY01000001.1"/>
</dbReference>
<dbReference type="PROSITE" id="PS51677">
    <property type="entry name" value="NODB"/>
    <property type="match status" value="1"/>
</dbReference>
<reference evidence="6" key="1">
    <citation type="submission" date="2017-02" db="EMBL/GenBank/DDBJ databases">
        <authorList>
            <person name="Varghese N."/>
            <person name="Submissions S."/>
        </authorList>
    </citation>
    <scope>NUCLEOTIDE SEQUENCE [LARGE SCALE GENOMIC DNA]</scope>
    <source>
        <strain evidence="6">ATCC 25662</strain>
    </source>
</reference>